<dbReference type="GO" id="GO:0005886">
    <property type="term" value="C:plasma membrane"/>
    <property type="evidence" value="ECO:0007669"/>
    <property type="project" value="UniProtKB-SubCell"/>
</dbReference>
<evidence type="ECO:0000259" key="11">
    <source>
        <dbReference type="PROSITE" id="PS50885"/>
    </source>
</evidence>
<dbReference type="AlphaFoldDB" id="A0A7W8LMN0"/>
<dbReference type="InterPro" id="IPR029151">
    <property type="entry name" value="Sensor-like_sf"/>
</dbReference>
<keyword evidence="13" id="KW-1185">Reference proteome</keyword>
<keyword evidence="3 9" id="KW-0812">Transmembrane</keyword>
<evidence type="ECO:0000256" key="1">
    <source>
        <dbReference type="ARBA" id="ARBA00004651"/>
    </source>
</evidence>
<evidence type="ECO:0000259" key="10">
    <source>
        <dbReference type="PROSITE" id="PS50111"/>
    </source>
</evidence>
<feature type="domain" description="Methyl-accepting transducer" evidence="10">
    <location>
        <begin position="409"/>
        <end position="631"/>
    </location>
</feature>
<dbReference type="InterPro" id="IPR003660">
    <property type="entry name" value="HAMP_dom"/>
</dbReference>
<keyword evidence="6 8" id="KW-0807">Transducer</keyword>
<dbReference type="EMBL" id="JACHFQ010000006">
    <property type="protein sequence ID" value="MBB5226714.1"/>
    <property type="molecule type" value="Genomic_DNA"/>
</dbReference>
<comment type="subcellular location">
    <subcellularLocation>
        <location evidence="1">Cell membrane</location>
        <topology evidence="1">Multi-pass membrane protein</topology>
    </subcellularLocation>
</comment>
<dbReference type="Pfam" id="PF00015">
    <property type="entry name" value="MCPsignal"/>
    <property type="match status" value="1"/>
</dbReference>
<feature type="transmembrane region" description="Helical" evidence="9">
    <location>
        <begin position="286"/>
        <end position="309"/>
    </location>
</feature>
<dbReference type="Proteomes" id="UP000518887">
    <property type="component" value="Unassembled WGS sequence"/>
</dbReference>
<proteinExistence type="inferred from homology"/>
<reference evidence="12 13" key="1">
    <citation type="submission" date="2020-08" db="EMBL/GenBank/DDBJ databases">
        <title>Genomic Encyclopedia of Type Strains, Phase IV (KMG-IV): sequencing the most valuable type-strain genomes for metagenomic binning, comparative biology and taxonomic classification.</title>
        <authorList>
            <person name="Goeker M."/>
        </authorList>
    </citation>
    <scope>NUCLEOTIDE SEQUENCE [LARGE SCALE GENOMIC DNA]</scope>
    <source>
        <strain evidence="12 13">DSM 103462</strain>
    </source>
</reference>
<keyword evidence="4 9" id="KW-1133">Transmembrane helix</keyword>
<evidence type="ECO:0000256" key="2">
    <source>
        <dbReference type="ARBA" id="ARBA00022475"/>
    </source>
</evidence>
<dbReference type="CDD" id="cd06225">
    <property type="entry name" value="HAMP"/>
    <property type="match status" value="1"/>
</dbReference>
<dbReference type="Gene3D" id="6.10.340.10">
    <property type="match status" value="1"/>
</dbReference>
<dbReference type="Gene3D" id="3.30.450.20">
    <property type="entry name" value="PAS domain"/>
    <property type="match status" value="1"/>
</dbReference>
<dbReference type="SMART" id="SM00283">
    <property type="entry name" value="MA"/>
    <property type="match status" value="1"/>
</dbReference>
<dbReference type="PROSITE" id="PS50885">
    <property type="entry name" value="HAMP"/>
    <property type="match status" value="1"/>
</dbReference>
<dbReference type="InterPro" id="IPR033463">
    <property type="entry name" value="sCache_3"/>
</dbReference>
<sequence length="696" mass="75631">MKSNVKFPLRRKIRIALALSILLCSVTTLSVAMFLFSKAIRTSTQNGLKNTIAGWNSEIAQMETFLKAAAHTVANNGTLRQSAELDDYSEIASVLKFEIKNFDFDYLSLVDMRGNVIVGGNTNHADSNLGSLSIISSALNGNTSVNYETPANTKNFSIMAACPVTEPEYGRVIGALVAGYDLVARSMANSIKHRYGSECTIFENDLRVNTTLSDTSGRALTGTHLQNPAIRKQVIDLKKNYYGDTTIYQKKYLAAYAPLKGLHGEFKGMIFVADDISIITAIQKKALSILIPILAVIVMIVFVLATIFIRKILRPMYALQLSFGKMAKGDLTDRIESDSKDELGLLVREFNSFSNEINKTISDVKRARDNLRSSGDIMNGSTENTASAITQIASSIDSIKQQIFNQTSSVSQTVGAVQQISTSITTLESMIENQSSGVAEASAAVEEMIGNIAAVNKSMDMLALSFKDLQLDAERGTSKQKDVNERIRVIEIQSQMLQEANKIISNIAEETNLLAMNAAIEAAHAGEAGKGFAVVSGEIRKLSETSSAQSRTIGEQLAKIQESIKEVVAASGDTSAALMSVSNRIKDTDSLVYQIKIAMNEQNEGSKQISEALKYMNDSTSEVRNASKEMTEGNTLILNEIKTLQQSTHNISSNMEEVSIGTDRIQEAGESLRTTSISVNDSILAIGEKIDVFTVA</sequence>
<dbReference type="Pfam" id="PF17202">
    <property type="entry name" value="sCache_3_3"/>
    <property type="match status" value="1"/>
</dbReference>
<evidence type="ECO:0000256" key="8">
    <source>
        <dbReference type="PROSITE-ProRule" id="PRU00284"/>
    </source>
</evidence>
<protein>
    <submittedName>
        <fullName evidence="12">Methyl-accepting chemotaxis protein</fullName>
    </submittedName>
</protein>
<keyword evidence="5 9" id="KW-0472">Membrane</keyword>
<evidence type="ECO:0000313" key="12">
    <source>
        <dbReference type="EMBL" id="MBB5226714.1"/>
    </source>
</evidence>
<dbReference type="PROSITE" id="PS50111">
    <property type="entry name" value="CHEMOTAXIS_TRANSDUC_2"/>
    <property type="match status" value="1"/>
</dbReference>
<name>A0A7W8LMN0_9SPIR</name>
<dbReference type="Gene3D" id="1.10.287.950">
    <property type="entry name" value="Methyl-accepting chemotaxis protein"/>
    <property type="match status" value="1"/>
</dbReference>
<evidence type="ECO:0000256" key="9">
    <source>
        <dbReference type="SAM" id="Phobius"/>
    </source>
</evidence>
<evidence type="ECO:0000256" key="4">
    <source>
        <dbReference type="ARBA" id="ARBA00022989"/>
    </source>
</evidence>
<evidence type="ECO:0000256" key="6">
    <source>
        <dbReference type="ARBA" id="ARBA00023224"/>
    </source>
</evidence>
<evidence type="ECO:0000256" key="3">
    <source>
        <dbReference type="ARBA" id="ARBA00022692"/>
    </source>
</evidence>
<dbReference type="RefSeq" id="WP_184660225.1">
    <property type="nucleotide sequence ID" value="NZ_CP031518.1"/>
</dbReference>
<accession>A0A7W8LMN0</accession>
<evidence type="ECO:0000313" key="13">
    <source>
        <dbReference type="Proteomes" id="UP000518887"/>
    </source>
</evidence>
<keyword evidence="2" id="KW-1003">Cell membrane</keyword>
<dbReference type="GO" id="GO:0007165">
    <property type="term" value="P:signal transduction"/>
    <property type="evidence" value="ECO:0007669"/>
    <property type="project" value="UniProtKB-KW"/>
</dbReference>
<evidence type="ECO:0000256" key="7">
    <source>
        <dbReference type="ARBA" id="ARBA00029447"/>
    </source>
</evidence>
<dbReference type="Pfam" id="PF00672">
    <property type="entry name" value="HAMP"/>
    <property type="match status" value="1"/>
</dbReference>
<dbReference type="SUPFAM" id="SSF58104">
    <property type="entry name" value="Methyl-accepting chemotaxis protein (MCP) signaling domain"/>
    <property type="match status" value="1"/>
</dbReference>
<comment type="similarity">
    <text evidence="7">Belongs to the methyl-accepting chemotaxis (MCP) protein family.</text>
</comment>
<dbReference type="SMART" id="SM00304">
    <property type="entry name" value="HAMP"/>
    <property type="match status" value="1"/>
</dbReference>
<organism evidence="12 13">
    <name type="scientific">Treponema ruminis</name>
    <dbReference type="NCBI Taxonomy" id="744515"/>
    <lineage>
        <taxon>Bacteria</taxon>
        <taxon>Pseudomonadati</taxon>
        <taxon>Spirochaetota</taxon>
        <taxon>Spirochaetia</taxon>
        <taxon>Spirochaetales</taxon>
        <taxon>Treponemataceae</taxon>
        <taxon>Treponema</taxon>
    </lineage>
</organism>
<feature type="domain" description="HAMP" evidence="11">
    <location>
        <begin position="310"/>
        <end position="362"/>
    </location>
</feature>
<dbReference type="PANTHER" id="PTHR32089">
    <property type="entry name" value="METHYL-ACCEPTING CHEMOTAXIS PROTEIN MCPB"/>
    <property type="match status" value="1"/>
</dbReference>
<dbReference type="InterPro" id="IPR004089">
    <property type="entry name" value="MCPsignal_dom"/>
</dbReference>
<gene>
    <name evidence="12" type="ORF">HNP76_002095</name>
</gene>
<evidence type="ECO:0000256" key="5">
    <source>
        <dbReference type="ARBA" id="ARBA00023136"/>
    </source>
</evidence>
<comment type="caution">
    <text evidence="12">The sequence shown here is derived from an EMBL/GenBank/DDBJ whole genome shotgun (WGS) entry which is preliminary data.</text>
</comment>
<dbReference type="PANTHER" id="PTHR32089:SF112">
    <property type="entry name" value="LYSOZYME-LIKE PROTEIN-RELATED"/>
    <property type="match status" value="1"/>
</dbReference>
<dbReference type="SUPFAM" id="SSF103190">
    <property type="entry name" value="Sensory domain-like"/>
    <property type="match status" value="1"/>
</dbReference>